<dbReference type="EMBL" id="CP006939">
    <property type="protein sequence ID" value="AHC14099.1"/>
    <property type="molecule type" value="Genomic_DNA"/>
</dbReference>
<proteinExistence type="predicted"/>
<dbReference type="AlphaFoldDB" id="V5WEY5"/>
<dbReference type="Pfam" id="PF04986">
    <property type="entry name" value="Y2_Tnp"/>
    <property type="match status" value="1"/>
</dbReference>
<keyword evidence="3" id="KW-1185">Reference proteome</keyword>
<dbReference type="GO" id="GO:0003677">
    <property type="term" value="F:DNA binding"/>
    <property type="evidence" value="ECO:0007669"/>
    <property type="project" value="InterPro"/>
</dbReference>
<sequence>MLRFNPHFHAILLEGGFDEEGSFVYLPFSGLEKMTECFRRTVLRFFTEKKLLTKQFAQNLLSWKHSGFSIDNSVRILDESSRDNLAQYIARPPISLKKIHYEGFKGRVLFHTHYNEYFKENVHMFKACDFRAELTQHIPPKGVQLIRRYGLYSSRIKGAWESMPHWRDRSSLRCGTTLELPNVLQPAGKTSTRARQGLRNLKISKLSRIQTFQMTHQMHALTRRHGHACCRRFTR</sequence>
<dbReference type="InterPro" id="IPR007069">
    <property type="entry name" value="Transposase_32"/>
</dbReference>
<dbReference type="KEGG" id="slr:L21SP2_0672"/>
<protein>
    <recommendedName>
        <fullName evidence="1">Transposase IS801/IS1294 domain-containing protein</fullName>
    </recommendedName>
</protein>
<dbReference type="GO" id="GO:0004803">
    <property type="term" value="F:transposase activity"/>
    <property type="evidence" value="ECO:0007669"/>
    <property type="project" value="InterPro"/>
</dbReference>
<gene>
    <name evidence="2" type="ORF">L21SP2_0672</name>
</gene>
<evidence type="ECO:0000313" key="2">
    <source>
        <dbReference type="EMBL" id="AHC14099.1"/>
    </source>
</evidence>
<dbReference type="STRING" id="1307761.L21SP2_0672"/>
<name>V5WEY5_9SPIO</name>
<dbReference type="eggNOG" id="COG0399">
    <property type="taxonomic scope" value="Bacteria"/>
</dbReference>
<dbReference type="HOGENOM" id="CLU_1179545_0_0_12"/>
<feature type="domain" description="Transposase IS801/IS1294" evidence="1">
    <location>
        <begin position="2"/>
        <end position="155"/>
    </location>
</feature>
<evidence type="ECO:0000259" key="1">
    <source>
        <dbReference type="Pfam" id="PF04986"/>
    </source>
</evidence>
<reference evidence="2 3" key="1">
    <citation type="journal article" date="2015" name="Stand. Genomic Sci.">
        <title>Complete genome sequence and description of Salinispira pacifica gen. nov., sp. nov., a novel spirochaete isolated form a hypersaline microbial mat.</title>
        <authorList>
            <person name="Ben Hania W."/>
            <person name="Joseph M."/>
            <person name="Schumann P."/>
            <person name="Bunk B."/>
            <person name="Fiebig A."/>
            <person name="Sproer C."/>
            <person name="Klenk H.P."/>
            <person name="Fardeau M.L."/>
            <person name="Spring S."/>
        </authorList>
    </citation>
    <scope>NUCLEOTIDE SEQUENCE [LARGE SCALE GENOMIC DNA]</scope>
    <source>
        <strain evidence="2 3">L21-RPul-D2</strain>
    </source>
</reference>
<dbReference type="GO" id="GO:0006313">
    <property type="term" value="P:DNA transposition"/>
    <property type="evidence" value="ECO:0007669"/>
    <property type="project" value="InterPro"/>
</dbReference>
<organism evidence="2 3">
    <name type="scientific">Salinispira pacifica</name>
    <dbReference type="NCBI Taxonomy" id="1307761"/>
    <lineage>
        <taxon>Bacteria</taxon>
        <taxon>Pseudomonadati</taxon>
        <taxon>Spirochaetota</taxon>
        <taxon>Spirochaetia</taxon>
        <taxon>Spirochaetales</taxon>
        <taxon>Spirochaetaceae</taxon>
        <taxon>Salinispira</taxon>
    </lineage>
</organism>
<dbReference type="Proteomes" id="UP000018680">
    <property type="component" value="Chromosome"/>
</dbReference>
<accession>V5WEY5</accession>
<evidence type="ECO:0000313" key="3">
    <source>
        <dbReference type="Proteomes" id="UP000018680"/>
    </source>
</evidence>